<dbReference type="InterPro" id="IPR002514">
    <property type="entry name" value="Transposase_8"/>
</dbReference>
<dbReference type="InterPro" id="IPR010921">
    <property type="entry name" value="Trp_repressor/repl_initiator"/>
</dbReference>
<protein>
    <submittedName>
        <fullName evidence="1">Transposase</fullName>
    </submittedName>
</protein>
<dbReference type="EMBL" id="JAETWB010000037">
    <property type="protein sequence ID" value="MBL6081807.1"/>
    <property type="molecule type" value="Genomic_DNA"/>
</dbReference>
<evidence type="ECO:0000313" key="2">
    <source>
        <dbReference type="Proteomes" id="UP000660885"/>
    </source>
</evidence>
<dbReference type="SUPFAM" id="SSF48295">
    <property type="entry name" value="TrpR-like"/>
    <property type="match status" value="1"/>
</dbReference>
<sequence length="43" mass="4701">MTGKRTRYSAEFKTKVALEALRGEPTTAQLAAKHGIHQTMVGD</sequence>
<reference evidence="1 2" key="1">
    <citation type="submission" date="2021-01" db="EMBL/GenBank/DDBJ databases">
        <title>Belnapia mucosa sp. nov. and Belnapia arida sp. nov., isolated from the Tabernas Desert (Almeria, Spain).</title>
        <authorList>
            <person name="Molina-Menor E."/>
            <person name="Vidal-Verdu A."/>
            <person name="Calonge A."/>
            <person name="Satari L."/>
            <person name="Pereto J."/>
            <person name="Porcar M."/>
        </authorList>
    </citation>
    <scope>NUCLEOTIDE SEQUENCE [LARGE SCALE GENOMIC DNA]</scope>
    <source>
        <strain evidence="1 2">T18</strain>
    </source>
</reference>
<comment type="caution">
    <text evidence="1">The sequence shown here is derived from an EMBL/GenBank/DDBJ whole genome shotgun (WGS) entry which is preliminary data.</text>
</comment>
<proteinExistence type="predicted"/>
<organism evidence="1 2">
    <name type="scientific">Belnapia arida</name>
    <dbReference type="NCBI Taxonomy" id="2804533"/>
    <lineage>
        <taxon>Bacteria</taxon>
        <taxon>Pseudomonadati</taxon>
        <taxon>Pseudomonadota</taxon>
        <taxon>Alphaproteobacteria</taxon>
        <taxon>Acetobacterales</taxon>
        <taxon>Roseomonadaceae</taxon>
        <taxon>Belnapia</taxon>
    </lineage>
</organism>
<name>A0ABS1UAU4_9PROT</name>
<gene>
    <name evidence="1" type="ORF">JMJ56_27875</name>
</gene>
<dbReference type="Proteomes" id="UP000660885">
    <property type="component" value="Unassembled WGS sequence"/>
</dbReference>
<keyword evidence="2" id="KW-1185">Reference proteome</keyword>
<dbReference type="Pfam" id="PF01527">
    <property type="entry name" value="HTH_Tnp_1"/>
    <property type="match status" value="1"/>
</dbReference>
<accession>A0ABS1UAU4</accession>
<evidence type="ECO:0000313" key="1">
    <source>
        <dbReference type="EMBL" id="MBL6081807.1"/>
    </source>
</evidence>